<proteinExistence type="predicted"/>
<protein>
    <submittedName>
        <fullName evidence="1">Uncharacterized protein</fullName>
    </submittedName>
</protein>
<dbReference type="GeneID" id="63917926"/>
<dbReference type="Proteomes" id="UP000030672">
    <property type="component" value="Unassembled WGS sequence"/>
</dbReference>
<gene>
    <name evidence="1" type="ORF">M437DRAFT_65178</name>
</gene>
<dbReference type="RefSeq" id="XP_040880894.1">
    <property type="nucleotide sequence ID" value="XM_041024553.1"/>
</dbReference>
<name>A0A074WMZ9_AURM1</name>
<dbReference type="AlphaFoldDB" id="A0A074WMZ9"/>
<organism evidence="1 2">
    <name type="scientific">Aureobasidium melanogenum (strain CBS 110374)</name>
    <name type="common">Aureobasidium pullulans var. melanogenum</name>
    <dbReference type="NCBI Taxonomy" id="1043003"/>
    <lineage>
        <taxon>Eukaryota</taxon>
        <taxon>Fungi</taxon>
        <taxon>Dikarya</taxon>
        <taxon>Ascomycota</taxon>
        <taxon>Pezizomycotina</taxon>
        <taxon>Dothideomycetes</taxon>
        <taxon>Dothideomycetidae</taxon>
        <taxon>Dothideales</taxon>
        <taxon>Saccotheciaceae</taxon>
        <taxon>Aureobasidium</taxon>
    </lineage>
</organism>
<keyword evidence="2" id="KW-1185">Reference proteome</keyword>
<reference evidence="1 2" key="1">
    <citation type="journal article" date="2014" name="BMC Genomics">
        <title>Genome sequencing of four Aureobasidium pullulans varieties: biotechnological potential, stress tolerance, and description of new species.</title>
        <authorList>
            <person name="Gostin Ar C."/>
            <person name="Ohm R.A."/>
            <person name="Kogej T."/>
            <person name="Sonjak S."/>
            <person name="Turk M."/>
            <person name="Zajc J."/>
            <person name="Zalar P."/>
            <person name="Grube M."/>
            <person name="Sun H."/>
            <person name="Han J."/>
            <person name="Sharma A."/>
            <person name="Chiniquy J."/>
            <person name="Ngan C.Y."/>
            <person name="Lipzen A."/>
            <person name="Barry K."/>
            <person name="Grigoriev I.V."/>
            <person name="Gunde-Cimerman N."/>
        </authorList>
    </citation>
    <scope>NUCLEOTIDE SEQUENCE [LARGE SCALE GENOMIC DNA]</scope>
    <source>
        <strain evidence="1 2">CBS 110374</strain>
    </source>
</reference>
<accession>A0A074WMZ9</accession>
<dbReference type="EMBL" id="KL584830">
    <property type="protein sequence ID" value="KEQ63871.1"/>
    <property type="molecule type" value="Genomic_DNA"/>
</dbReference>
<evidence type="ECO:0000313" key="1">
    <source>
        <dbReference type="EMBL" id="KEQ63871.1"/>
    </source>
</evidence>
<evidence type="ECO:0000313" key="2">
    <source>
        <dbReference type="Proteomes" id="UP000030672"/>
    </source>
</evidence>
<sequence length="172" mass="18721">MSILCLFTSPAQPKEFEMEAVSIMDGSSFQHNLGQGTTNLSMTPTSSSRESVLKTMSESSQAFESPFRSVFDTPQSSVVDMVLRQVPQQTRVARFVECACVSGGPCVGTGGQATCIWSLTPNEANATRKAEKKRSIKKAAQGIAKVLKRAWNKPVRALNNATARAVRKQKKH</sequence>
<dbReference type="HOGENOM" id="CLU_1554941_0_0_1"/>